<evidence type="ECO:0000313" key="3">
    <source>
        <dbReference type="EMBL" id="UYV84381.1"/>
    </source>
</evidence>
<evidence type="ECO:0000256" key="1">
    <source>
        <dbReference type="SAM" id="MobiDB-lite"/>
    </source>
</evidence>
<gene>
    <name evidence="3" type="ORF">LAZ67_X001974</name>
</gene>
<feature type="compositionally biased region" description="Basic and acidic residues" evidence="1">
    <location>
        <begin position="133"/>
        <end position="146"/>
    </location>
</feature>
<feature type="region of interest" description="Disordered" evidence="1">
    <location>
        <begin position="195"/>
        <end position="246"/>
    </location>
</feature>
<organism evidence="3 4">
    <name type="scientific">Cordylochernes scorpioides</name>
    <dbReference type="NCBI Taxonomy" id="51811"/>
    <lineage>
        <taxon>Eukaryota</taxon>
        <taxon>Metazoa</taxon>
        <taxon>Ecdysozoa</taxon>
        <taxon>Arthropoda</taxon>
        <taxon>Chelicerata</taxon>
        <taxon>Arachnida</taxon>
        <taxon>Pseudoscorpiones</taxon>
        <taxon>Cheliferoidea</taxon>
        <taxon>Chernetidae</taxon>
        <taxon>Cordylochernes</taxon>
    </lineage>
</organism>
<dbReference type="Proteomes" id="UP001235939">
    <property type="component" value="Chromosome X"/>
</dbReference>
<sequence length="345" mass="38078">MPMLLCGWPCTLFHIERIRPQPGSFASPRIRPVILEAFTIIQQPPDLQVWIFGHGLEDDALAILAFAIPSLNIISIKNSNRERATNGKGKNLAEGRKATRRTLTSIIIHLAAALRGVDKTQQETTYRSSARGTADHHAAAGREMDRTTANACPNDLMPPAGGSRPPCRIPILASGKTQVGGLYLPNKLDIRTKGQCKWPEINPRDKGQCKGPRSSTSGVPRSQPKPETHQPGGLFETESETEVGSPPFDVKNLTLELFLTHDLPCTFLIDPDSGVLKQAYPDGKTYTVQHFSRSLRAHERSYSNLELQCLAIVESVDNFRALVERDQSPVRQIVSVEIKAVKIRI</sequence>
<name>A0ABY6LTG3_9ARAC</name>
<reference evidence="3 4" key="1">
    <citation type="submission" date="2022-03" db="EMBL/GenBank/DDBJ databases">
        <title>A chromosomal length assembly of Cordylochernes scorpioides.</title>
        <authorList>
            <person name="Zeh D."/>
            <person name="Zeh J."/>
        </authorList>
    </citation>
    <scope>NUCLEOTIDE SEQUENCE [LARGE SCALE GENOMIC DNA]</scope>
    <source>
        <strain evidence="3">IN4F17</strain>
        <tissue evidence="3">Whole Body</tissue>
    </source>
</reference>
<dbReference type="EMBL" id="CP092886">
    <property type="protein sequence ID" value="UYV84381.1"/>
    <property type="molecule type" value="Genomic_DNA"/>
</dbReference>
<accession>A0ABY6LTG3</accession>
<feature type="compositionally biased region" description="Polar residues" evidence="1">
    <location>
        <begin position="122"/>
        <end position="131"/>
    </location>
</feature>
<keyword evidence="4" id="KW-1185">Reference proteome</keyword>
<evidence type="ECO:0000313" key="4">
    <source>
        <dbReference type="Proteomes" id="UP001235939"/>
    </source>
</evidence>
<dbReference type="Pfam" id="PF17919">
    <property type="entry name" value="RT_RNaseH_2"/>
    <property type="match status" value="1"/>
</dbReference>
<protein>
    <recommendedName>
        <fullName evidence="2">Reverse transcriptase/retrotransposon-derived protein RNase H-like domain-containing protein</fullName>
    </recommendedName>
</protein>
<proteinExistence type="predicted"/>
<feature type="region of interest" description="Disordered" evidence="1">
    <location>
        <begin position="120"/>
        <end position="169"/>
    </location>
</feature>
<evidence type="ECO:0000259" key="2">
    <source>
        <dbReference type="Pfam" id="PF17919"/>
    </source>
</evidence>
<feature type="domain" description="Reverse transcriptase/retrotransposon-derived protein RNase H-like" evidence="2">
    <location>
        <begin position="274"/>
        <end position="325"/>
    </location>
</feature>
<dbReference type="InterPro" id="IPR041577">
    <property type="entry name" value="RT_RNaseH_2"/>
</dbReference>